<dbReference type="EMBL" id="CP005075">
    <property type="protein sequence ID" value="AGR41699.1"/>
    <property type="molecule type" value="Genomic_DNA"/>
</dbReference>
<keyword evidence="2" id="KW-0614">Plasmid</keyword>
<reference evidence="2 3" key="1">
    <citation type="journal article" date="2013" name="Genome Biol. Evol.">
        <title>Comparison of metabolic capacities and inference of gene content evolution in mosquito-associated Spiroplasma diminutum and S. taiwanense.</title>
        <authorList>
            <person name="Lo W.S."/>
            <person name="Ku C."/>
            <person name="Chen L.L."/>
            <person name="Chang T.H."/>
            <person name="Kuo C.H."/>
        </authorList>
    </citation>
    <scope>NUCLEOTIDE SEQUENCE [LARGE SCALE GENOMIC DNA]</scope>
    <source>
        <strain evidence="2">CT-1</strain>
        <plasmid evidence="3">Plasmid</plasmid>
    </source>
</reference>
<dbReference type="AlphaFoldDB" id="S5LV90"/>
<dbReference type="Proteomes" id="UP000014984">
    <property type="component" value="Plasmid unnamed"/>
</dbReference>
<gene>
    <name evidence="2" type="ORF">STAIW_v1c11160</name>
</gene>
<name>S5LV90_9MOLU</name>
<feature type="coiled-coil region" evidence="1">
    <location>
        <begin position="25"/>
        <end position="59"/>
    </location>
</feature>
<dbReference type="OrthoDB" id="9776786at2"/>
<evidence type="ECO:0008006" key="4">
    <source>
        <dbReference type="Google" id="ProtNLM"/>
    </source>
</evidence>
<dbReference type="PROSITE" id="PS51257">
    <property type="entry name" value="PROKAR_LIPOPROTEIN"/>
    <property type="match status" value="1"/>
</dbReference>
<geneLocation type="plasmid" evidence="2">
    <name>unnamed</name>
</geneLocation>
<organism evidence="2 3">
    <name type="scientific">Spiroplasma taiwanense CT-1</name>
    <dbReference type="NCBI Taxonomy" id="1276220"/>
    <lineage>
        <taxon>Bacteria</taxon>
        <taxon>Bacillati</taxon>
        <taxon>Mycoplasmatota</taxon>
        <taxon>Mollicutes</taxon>
        <taxon>Entomoplasmatales</taxon>
        <taxon>Spiroplasmataceae</taxon>
        <taxon>Spiroplasma</taxon>
    </lineage>
</organism>
<accession>S5LV90</accession>
<dbReference type="RefSeq" id="WP_020835474.1">
    <property type="nucleotide sequence ID" value="NC_021832.1"/>
</dbReference>
<protein>
    <recommendedName>
        <fullName evidence="4">Lipoprotein</fullName>
    </recommendedName>
</protein>
<proteinExistence type="predicted"/>
<keyword evidence="3" id="KW-1185">Reference proteome</keyword>
<sequence length="143" mass="16592">MKKILGLMGTLGTIVSSGSFVVACSDKTTEKVKTVEDLIAEYNNKSDRLEIILLEADNNNWTNYQEALFLYSDLYAISYEIILLNPDWKRGVKNTEYVDSKEELIEELETEKKYWMENSILPNGQNVSQEFLDYIDKLINKYK</sequence>
<keyword evidence="1" id="KW-0175">Coiled coil</keyword>
<evidence type="ECO:0000256" key="1">
    <source>
        <dbReference type="SAM" id="Coils"/>
    </source>
</evidence>
<evidence type="ECO:0000313" key="2">
    <source>
        <dbReference type="EMBL" id="AGR41699.1"/>
    </source>
</evidence>
<dbReference type="HOGENOM" id="CLU_1804989_0_0_14"/>
<dbReference type="KEGG" id="stai:STAIW_v1c11160"/>
<evidence type="ECO:0000313" key="3">
    <source>
        <dbReference type="Proteomes" id="UP000014984"/>
    </source>
</evidence>
<dbReference type="PATRIC" id="fig|1276220.3.peg.1133"/>